<dbReference type="Proteomes" id="UP000595197">
    <property type="component" value="Chromosome"/>
</dbReference>
<sequence>MVSADPASERLWRAGRDADPPETLERLLTVGAEAGLAVIVSVVRYLFSAAETLDRQHLRTILGRIVPEESEMIMSNALREVMAEARAEGVILGEAKGEDRGKAEVLLRQLGQRFGAVPEEVAQRVRAASMDDLDRWAETIFDAPTLDAVFNDLH</sequence>
<accession>A0ABX7B4B1</accession>
<dbReference type="RefSeq" id="WP_201075097.1">
    <property type="nucleotide sequence ID" value="NZ_CP067420.1"/>
</dbReference>
<evidence type="ECO:0000259" key="1">
    <source>
        <dbReference type="Pfam" id="PF14261"/>
    </source>
</evidence>
<name>A0ABX7B4B1_9PROT</name>
<keyword evidence="3" id="KW-1185">Reference proteome</keyword>
<proteinExistence type="predicted"/>
<evidence type="ECO:0000313" key="2">
    <source>
        <dbReference type="EMBL" id="QQP89171.1"/>
    </source>
</evidence>
<evidence type="ECO:0000313" key="3">
    <source>
        <dbReference type="Proteomes" id="UP000595197"/>
    </source>
</evidence>
<protein>
    <submittedName>
        <fullName evidence="2">DUF4351 domain-containing protein</fullName>
    </submittedName>
</protein>
<organism evidence="2 3">
    <name type="scientific">Skermanella cutis</name>
    <dbReference type="NCBI Taxonomy" id="2775420"/>
    <lineage>
        <taxon>Bacteria</taxon>
        <taxon>Pseudomonadati</taxon>
        <taxon>Pseudomonadota</taxon>
        <taxon>Alphaproteobacteria</taxon>
        <taxon>Rhodospirillales</taxon>
        <taxon>Azospirillaceae</taxon>
        <taxon>Skermanella</taxon>
    </lineage>
</organism>
<dbReference type="PANTHER" id="PTHR35586:SF1">
    <property type="entry name" value="SLL1691 PROTEIN"/>
    <property type="match status" value="1"/>
</dbReference>
<dbReference type="InterPro" id="IPR025587">
    <property type="entry name" value="DUF4351"/>
</dbReference>
<feature type="domain" description="DUF4351" evidence="1">
    <location>
        <begin position="96"/>
        <end position="146"/>
    </location>
</feature>
<gene>
    <name evidence="2" type="ORF">IGS68_24785</name>
</gene>
<reference evidence="2" key="1">
    <citation type="submission" date="2021-02" db="EMBL/GenBank/DDBJ databases">
        <title>Skermanella TT6 skin isolate.</title>
        <authorList>
            <person name="Lee K."/>
            <person name="Ganzorig M."/>
        </authorList>
    </citation>
    <scope>NUCLEOTIDE SEQUENCE</scope>
    <source>
        <strain evidence="2">TT6</strain>
    </source>
</reference>
<dbReference type="Pfam" id="PF14261">
    <property type="entry name" value="DUF4351"/>
    <property type="match status" value="1"/>
</dbReference>
<dbReference type="PANTHER" id="PTHR35586">
    <property type="entry name" value="SLL1691 PROTEIN"/>
    <property type="match status" value="1"/>
</dbReference>
<dbReference type="EMBL" id="CP067420">
    <property type="protein sequence ID" value="QQP89171.1"/>
    <property type="molecule type" value="Genomic_DNA"/>
</dbReference>